<organism evidence="2">
    <name type="scientific">Curvibacter symbiont subsp. Hydra magnipapillata</name>
    <dbReference type="NCBI Taxonomy" id="667019"/>
    <lineage>
        <taxon>Bacteria</taxon>
        <taxon>Pseudomonadati</taxon>
        <taxon>Pseudomonadota</taxon>
        <taxon>Betaproteobacteria</taxon>
        <taxon>Burkholderiales</taxon>
        <taxon>Comamonadaceae</taxon>
        <taxon>Curvibacter</taxon>
    </lineage>
</organism>
<dbReference type="PROSITE" id="PS51257">
    <property type="entry name" value="PROKAR_LIPOPROTEIN"/>
    <property type="match status" value="1"/>
</dbReference>
<keyword evidence="1" id="KW-0732">Signal</keyword>
<dbReference type="EMBL" id="FN543107">
    <property type="protein sequence ID" value="CBA32398.1"/>
    <property type="molecule type" value="Genomic_DNA"/>
</dbReference>
<proteinExistence type="predicted"/>
<evidence type="ECO:0000313" key="2">
    <source>
        <dbReference type="EMBL" id="CBA32398.1"/>
    </source>
</evidence>
<dbReference type="AlphaFoldDB" id="C9YF38"/>
<feature type="signal peptide" evidence="1">
    <location>
        <begin position="1"/>
        <end position="25"/>
    </location>
</feature>
<gene>
    <name evidence="2" type="ORF">Csp_D31940</name>
</gene>
<evidence type="ECO:0008006" key="3">
    <source>
        <dbReference type="Google" id="ProtNLM"/>
    </source>
</evidence>
<accession>C9YF38</accession>
<evidence type="ECO:0000256" key="1">
    <source>
        <dbReference type="SAM" id="SignalP"/>
    </source>
</evidence>
<protein>
    <recommendedName>
        <fullName evidence="3">Lipoprotein</fullName>
    </recommendedName>
</protein>
<sequence>MSHRFLYLTCSLCAALFLAGCTALGPGTISASRPAYNQAVQRSNDQELLLNLVRILYRDTTYFTTVERIAASYEFNRSVSGSLNLQSAADAVTRTLNIGDATVALNEQPTVFYAPVEGEKFVRQMLTPMNPDLLLLLVKSGWSLDRVFSLGVQEMNGLRNAPSATGPTPALEPIFRDFKEAVRLMRFLQARGLIELGKQSGGEGLELRFNASEEFFQEALRIKKILGLDVGRNAFAVVAGSDGQTPGDRIAISTRPLMSALGYLAQGIQAPEPDLEAGRVQRTRRKDGQSFDWQELLDGVFLVRSSVEPPQNSSVAVQYRGSYFYISDSDLDSKSTFVLLNQLMALNATASAGMGMNFTFGK</sequence>
<feature type="chain" id="PRO_5003004857" description="Lipoprotein" evidence="1">
    <location>
        <begin position="26"/>
        <end position="362"/>
    </location>
</feature>
<reference evidence="2" key="1">
    <citation type="journal article" date="2010" name="Nature">
        <title>The Dynamic genome of Hydra.</title>
        <authorList>
            <person name="Chapman J.A."/>
            <person name="Kirkness E.F."/>
            <person name="Simakov O."/>
            <person name="Hampson S.E."/>
            <person name="Mitros T."/>
            <person name="Weinmaier T."/>
            <person name="Rattei T."/>
            <person name="Balasubramanian P.G."/>
            <person name="Borman J."/>
            <person name="Busam D."/>
            <person name="Disbennett K."/>
            <person name="Pfannkoch C."/>
            <person name="Sumin N."/>
            <person name="Sutton G."/>
            <person name="Viswanathan L."/>
            <person name="Walenz B."/>
            <person name="Goodstein D.M."/>
            <person name="Hellsten U."/>
            <person name="Kawashima T."/>
            <person name="Prochnik S.E."/>
            <person name="Putnam N.H."/>
            <person name="Shu S."/>
            <person name="Blumberg B."/>
            <person name="Dana C.E."/>
            <person name="Gee L."/>
            <person name="Kibler D.F."/>
            <person name="Law L."/>
            <person name="Lindgens D."/>
            <person name="Martinez D.E."/>
            <person name="Peng J."/>
            <person name="Wigge P.A."/>
            <person name="Bertulat B."/>
            <person name="Guder C."/>
            <person name="Nakamura Y."/>
            <person name="Ozbek S."/>
            <person name="Watanabe H."/>
            <person name="Khalturin K."/>
            <person name="Hemmrich G."/>
            <person name="Franke A."/>
            <person name="Augustin R."/>
            <person name="Fraune S."/>
            <person name="Hayakawa E."/>
            <person name="Hayakawa S."/>
            <person name="Hirose M."/>
            <person name="Hwang J."/>
            <person name="Ikeo K."/>
            <person name="Nishimiya-Fujisawa C."/>
            <person name="Ogura A."/>
            <person name="Takahashi T."/>
            <person name="Steinmetz P.R."/>
            <person name="Zhang X."/>
            <person name="Aufschnaiter R."/>
            <person name="Eder M.K."/>
            <person name="Gorny A.K."/>
            <person name="Salvenmoser W."/>
            <person name="Heimberg A.M."/>
            <person name="Wheeler B.M."/>
            <person name="Peterson K.J."/>
            <person name="Boettger A."/>
            <person name="Tischler P."/>
            <person name="Wolf A."/>
            <person name="Gojobori T."/>
            <person name="Remington K.A."/>
            <person name="Strausberg R.L."/>
            <person name="Venter J."/>
            <person name="Technau U."/>
            <person name="Hobmayer B."/>
            <person name="Bosch T.C."/>
            <person name="Holstein T.W."/>
            <person name="Fujisawa T."/>
            <person name="Bode H.R."/>
            <person name="David C.N."/>
            <person name="Rokhsar D.S."/>
            <person name="Steele R.E."/>
        </authorList>
    </citation>
    <scope>NUCLEOTIDE SEQUENCE</scope>
</reference>
<name>C9YF38_CURXX</name>